<evidence type="ECO:0000313" key="2">
    <source>
        <dbReference type="EMBL" id="CDQ63171.1"/>
    </source>
</evidence>
<evidence type="ECO:0000256" key="1">
    <source>
        <dbReference type="SAM" id="MobiDB-lite"/>
    </source>
</evidence>
<protein>
    <submittedName>
        <fullName evidence="2">Uncharacterized protein</fullName>
    </submittedName>
</protein>
<sequence>MGTLKDTPIPGSYHIRDFIEEAGLNPVRRTYGFKETPRCRCVRGTCCCREPIASLTPPRRPSNARPPTPLRAAPAQKTTLWVSATRNRPFTMPLQCDPETSAQDTLQYHTTGLASSLQHLFSSRTTLSLFSPCRHVMFRSAVQRASFLPREGPAPGHYNMRTGPTIGVTSCFRSTVPRLHSVRSRTPGPGTYEPSWQMGHRLGTEANMGRAHGLFFRNVF</sequence>
<dbReference type="PANTHER" id="PTHR35678:SF1">
    <property type="entry name" value="PROTEIN STPG4"/>
    <property type="match status" value="1"/>
</dbReference>
<reference evidence="2" key="1">
    <citation type="journal article" date="2014" name="Nat. Commun.">
        <title>The rainbow trout genome provides novel insights into evolution after whole-genome duplication in vertebrates.</title>
        <authorList>
            <person name="Berthelot C."/>
            <person name="Brunet F."/>
            <person name="Chalopin D."/>
            <person name="Juanchich A."/>
            <person name="Bernard M."/>
            <person name="Noel B."/>
            <person name="Bento P."/>
            <person name="Da Silva C."/>
            <person name="Labadie K."/>
            <person name="Alberti A."/>
            <person name="Aury J.M."/>
            <person name="Louis A."/>
            <person name="Dehais P."/>
            <person name="Bardou P."/>
            <person name="Montfort J."/>
            <person name="Klopp C."/>
            <person name="Cabau C."/>
            <person name="Gaspin C."/>
            <person name="Thorgaard G.H."/>
            <person name="Boussaha M."/>
            <person name="Quillet E."/>
            <person name="Guyomard R."/>
            <person name="Galiana D."/>
            <person name="Bobe J."/>
            <person name="Volff J.N."/>
            <person name="Genet C."/>
            <person name="Wincker P."/>
            <person name="Jaillon O."/>
            <person name="Roest Crollius H."/>
            <person name="Guiguen Y."/>
        </authorList>
    </citation>
    <scope>NUCLEOTIDE SEQUENCE [LARGE SCALE GENOMIC DNA]</scope>
</reference>
<dbReference type="EMBL" id="FR904430">
    <property type="protein sequence ID" value="CDQ63171.1"/>
    <property type="molecule type" value="Genomic_DNA"/>
</dbReference>
<dbReference type="GO" id="GO:0003682">
    <property type="term" value="F:chromatin binding"/>
    <property type="evidence" value="ECO:0007669"/>
    <property type="project" value="TreeGrafter"/>
</dbReference>
<dbReference type="GO" id="GO:0042393">
    <property type="term" value="F:histone binding"/>
    <property type="evidence" value="ECO:0007669"/>
    <property type="project" value="TreeGrafter"/>
</dbReference>
<accession>A0A060W819</accession>
<dbReference type="GO" id="GO:0001939">
    <property type="term" value="C:female pronucleus"/>
    <property type="evidence" value="ECO:0007669"/>
    <property type="project" value="TreeGrafter"/>
</dbReference>
<dbReference type="PaxDb" id="8022-A0A060W819"/>
<name>A0A060W819_ONCMY</name>
<dbReference type="GO" id="GO:0001940">
    <property type="term" value="C:male pronucleus"/>
    <property type="evidence" value="ECO:0007669"/>
    <property type="project" value="TreeGrafter"/>
</dbReference>
<reference evidence="2" key="2">
    <citation type="submission" date="2014-03" db="EMBL/GenBank/DDBJ databases">
        <authorList>
            <person name="Genoscope - CEA"/>
        </authorList>
    </citation>
    <scope>NUCLEOTIDE SEQUENCE</scope>
</reference>
<dbReference type="AlphaFoldDB" id="A0A060W819"/>
<feature type="compositionally biased region" description="Pro residues" evidence="1">
    <location>
        <begin position="58"/>
        <end position="69"/>
    </location>
</feature>
<dbReference type="Proteomes" id="UP000193380">
    <property type="component" value="Unassembled WGS sequence"/>
</dbReference>
<dbReference type="GO" id="GO:0042585">
    <property type="term" value="C:germinal vesicle"/>
    <property type="evidence" value="ECO:0007669"/>
    <property type="project" value="TreeGrafter"/>
</dbReference>
<dbReference type="PANTHER" id="PTHR35678">
    <property type="entry name" value="PROTEIN STPG4"/>
    <property type="match status" value="1"/>
</dbReference>
<gene>
    <name evidence="2" type="ORF">GSONMT00068616001</name>
</gene>
<evidence type="ECO:0000313" key="3">
    <source>
        <dbReference type="Proteomes" id="UP000193380"/>
    </source>
</evidence>
<feature type="region of interest" description="Disordered" evidence="1">
    <location>
        <begin position="57"/>
        <end position="76"/>
    </location>
</feature>
<organism evidence="2 3">
    <name type="scientific">Oncorhynchus mykiss</name>
    <name type="common">Rainbow trout</name>
    <name type="synonym">Salmo gairdneri</name>
    <dbReference type="NCBI Taxonomy" id="8022"/>
    <lineage>
        <taxon>Eukaryota</taxon>
        <taxon>Metazoa</taxon>
        <taxon>Chordata</taxon>
        <taxon>Craniata</taxon>
        <taxon>Vertebrata</taxon>
        <taxon>Euteleostomi</taxon>
        <taxon>Actinopterygii</taxon>
        <taxon>Neopterygii</taxon>
        <taxon>Teleostei</taxon>
        <taxon>Protacanthopterygii</taxon>
        <taxon>Salmoniformes</taxon>
        <taxon>Salmonidae</taxon>
        <taxon>Salmoninae</taxon>
        <taxon>Oncorhynchus</taxon>
    </lineage>
</organism>
<dbReference type="GO" id="GO:0044727">
    <property type="term" value="P:epigenetic programing of male pronucleus"/>
    <property type="evidence" value="ECO:0007669"/>
    <property type="project" value="TreeGrafter"/>
</dbReference>
<proteinExistence type="predicted"/>